<dbReference type="InterPro" id="IPR026022">
    <property type="entry name" value="PhoU_dom"/>
</dbReference>
<dbReference type="GO" id="GO:0045936">
    <property type="term" value="P:negative regulation of phosphate metabolic process"/>
    <property type="evidence" value="ECO:0007669"/>
    <property type="project" value="InterPro"/>
</dbReference>
<dbReference type="PANTHER" id="PTHR42930">
    <property type="entry name" value="PHOSPHATE-SPECIFIC TRANSPORT SYSTEM ACCESSORY PROTEIN PHOU"/>
    <property type="match status" value="1"/>
</dbReference>
<dbReference type="InterPro" id="IPR038078">
    <property type="entry name" value="PhoU-like_sf"/>
</dbReference>
<evidence type="ECO:0000256" key="7">
    <source>
        <dbReference type="PIRNR" id="PIRNR003107"/>
    </source>
</evidence>
<evidence type="ECO:0000256" key="1">
    <source>
        <dbReference type="ARBA" id="ARBA00004496"/>
    </source>
</evidence>
<evidence type="ECO:0000256" key="3">
    <source>
        <dbReference type="ARBA" id="ARBA00011738"/>
    </source>
</evidence>
<keyword evidence="5 7" id="KW-0963">Cytoplasm</keyword>
<evidence type="ECO:0000256" key="5">
    <source>
        <dbReference type="ARBA" id="ARBA00022490"/>
    </source>
</evidence>
<dbReference type="InterPro" id="IPR028366">
    <property type="entry name" value="PhoU"/>
</dbReference>
<dbReference type="SUPFAM" id="SSF109755">
    <property type="entry name" value="PhoU-like"/>
    <property type="match status" value="1"/>
</dbReference>
<evidence type="ECO:0000256" key="6">
    <source>
        <dbReference type="ARBA" id="ARBA00022592"/>
    </source>
</evidence>
<keyword evidence="6 7" id="KW-0592">Phosphate transport</keyword>
<evidence type="ECO:0000256" key="2">
    <source>
        <dbReference type="ARBA" id="ARBA00008107"/>
    </source>
</evidence>
<keyword evidence="4 7" id="KW-0813">Transport</keyword>
<comment type="subunit">
    <text evidence="3 7">Homodimer.</text>
</comment>
<dbReference type="Gene3D" id="1.20.58.220">
    <property type="entry name" value="Phosphate transport system protein phou homolog 2, domain 2"/>
    <property type="match status" value="1"/>
</dbReference>
<comment type="subcellular location">
    <subcellularLocation>
        <location evidence="1 7">Cytoplasm</location>
    </subcellularLocation>
</comment>
<dbReference type="NCBIfam" id="TIGR02135">
    <property type="entry name" value="phoU_full"/>
    <property type="match status" value="1"/>
</dbReference>
<feature type="domain" description="PhoU" evidence="8">
    <location>
        <begin position="17"/>
        <end position="104"/>
    </location>
</feature>
<dbReference type="PANTHER" id="PTHR42930:SF3">
    <property type="entry name" value="PHOSPHATE-SPECIFIC TRANSPORT SYSTEM ACCESSORY PROTEIN PHOU"/>
    <property type="match status" value="1"/>
</dbReference>
<keyword evidence="10" id="KW-1185">Reference proteome</keyword>
<dbReference type="GO" id="GO:0005737">
    <property type="term" value="C:cytoplasm"/>
    <property type="evidence" value="ECO:0007669"/>
    <property type="project" value="UniProtKB-SubCell"/>
</dbReference>
<dbReference type="PIRSF" id="PIRSF003107">
    <property type="entry name" value="PhoU"/>
    <property type="match status" value="1"/>
</dbReference>
<dbReference type="GO" id="GO:0006817">
    <property type="term" value="P:phosphate ion transport"/>
    <property type="evidence" value="ECO:0007669"/>
    <property type="project" value="UniProtKB-KW"/>
</dbReference>
<comment type="function">
    <text evidence="7">Plays a role in the regulation of phosphate uptake.</text>
</comment>
<evidence type="ECO:0000313" key="10">
    <source>
        <dbReference type="Proteomes" id="UP001183006"/>
    </source>
</evidence>
<name>A0AA51YG30_9EURY</name>
<dbReference type="EMBL" id="CP133594">
    <property type="protein sequence ID" value="WMW21512.1"/>
    <property type="molecule type" value="Genomic_DNA"/>
</dbReference>
<gene>
    <name evidence="9" type="primary">phoU</name>
    <name evidence="9" type="ORF">RE476_08920</name>
</gene>
<comment type="similarity">
    <text evidence="2 7">Belongs to the PhoU family.</text>
</comment>
<dbReference type="FunFam" id="1.20.58.220:FF:000004">
    <property type="entry name" value="Phosphate-specific transport system accessory protein PhoU"/>
    <property type="match status" value="1"/>
</dbReference>
<evidence type="ECO:0000256" key="4">
    <source>
        <dbReference type="ARBA" id="ARBA00022448"/>
    </source>
</evidence>
<proteinExistence type="inferred from homology"/>
<sequence length="216" mass="24471">MTRTRYQETLAILRNSIIQMGKLSQNAIHNSIEALKDLDIELAESVIEGDQVIDDYELRIEKCVAQLISLQSPTAGDMRLVTSCLKIAIDLERMSDLAVDIAQSTKKIEGEHIKPLIDIPHMAETAESMLEQVMRAFEDNNVTLAESVAKLDDEIDRKFYEVWKELISMMVQDDTTINNASHLLFVIRYLERIGDHACNVCESVVYIASGKREDLN</sequence>
<dbReference type="GO" id="GO:0030643">
    <property type="term" value="P:intracellular phosphate ion homeostasis"/>
    <property type="evidence" value="ECO:0007669"/>
    <property type="project" value="InterPro"/>
</dbReference>
<evidence type="ECO:0000313" key="9">
    <source>
        <dbReference type="EMBL" id="WMW21512.1"/>
    </source>
</evidence>
<protein>
    <recommendedName>
        <fullName evidence="7">Phosphate-specific transport system accessory protein PhoU</fullName>
    </recommendedName>
</protein>
<accession>A0AA51YG30</accession>
<feature type="domain" description="PhoU" evidence="8">
    <location>
        <begin position="119"/>
        <end position="204"/>
    </location>
</feature>
<dbReference type="Pfam" id="PF01895">
    <property type="entry name" value="PhoU"/>
    <property type="match status" value="2"/>
</dbReference>
<dbReference type="GeneID" id="84230259"/>
<organism evidence="9 10">
    <name type="scientific">Methanolobus mangrovi</name>
    <dbReference type="NCBI Taxonomy" id="3072977"/>
    <lineage>
        <taxon>Archaea</taxon>
        <taxon>Methanobacteriati</taxon>
        <taxon>Methanobacteriota</taxon>
        <taxon>Stenosarchaea group</taxon>
        <taxon>Methanomicrobia</taxon>
        <taxon>Methanosarcinales</taxon>
        <taxon>Methanosarcinaceae</taxon>
        <taxon>Methanolobus</taxon>
    </lineage>
</organism>
<dbReference type="Proteomes" id="UP001183006">
    <property type="component" value="Chromosome"/>
</dbReference>
<dbReference type="RefSeq" id="WP_309307298.1">
    <property type="nucleotide sequence ID" value="NZ_CP133594.1"/>
</dbReference>
<evidence type="ECO:0000259" key="8">
    <source>
        <dbReference type="Pfam" id="PF01895"/>
    </source>
</evidence>
<dbReference type="AlphaFoldDB" id="A0AA51YG30"/>
<dbReference type="KEGG" id="mmav:RE476_08920"/>
<reference evidence="9" key="1">
    <citation type="submission" date="2023-08" db="EMBL/GenBank/DDBJ databases">
        <title>Methanolobus mangrovi sp. nov. and Methanolobus sediminis sp. nov, two novel methylotrophic methanogens isolated from mangrove sediments in China.</title>
        <authorList>
            <person name="Zhou J."/>
        </authorList>
    </citation>
    <scope>NUCLEOTIDE SEQUENCE</scope>
    <source>
        <strain evidence="9">FTZ2</strain>
    </source>
</reference>